<keyword evidence="1" id="KW-1133">Transmembrane helix</keyword>
<protein>
    <submittedName>
        <fullName evidence="2">Uncharacterized protein</fullName>
    </submittedName>
</protein>
<dbReference type="AlphaFoldDB" id="A0A1M5CFK6"/>
<proteinExistence type="predicted"/>
<evidence type="ECO:0000256" key="1">
    <source>
        <dbReference type="SAM" id="Phobius"/>
    </source>
</evidence>
<sequence length="79" mass="8611">MPFGSITVLAFAAVATAFSVLQLGLAATQGWLYGRRGVLFYADQPYEFLLTVIVDAAAALFFAAVFIVLYRKYRGVKAL</sequence>
<dbReference type="Proteomes" id="UP000184485">
    <property type="component" value="Unassembled WGS sequence"/>
</dbReference>
<organism evidence="2 3">
    <name type="scientific">Kaistia soli DSM 19436</name>
    <dbReference type="NCBI Taxonomy" id="1122133"/>
    <lineage>
        <taxon>Bacteria</taxon>
        <taxon>Pseudomonadati</taxon>
        <taxon>Pseudomonadota</taxon>
        <taxon>Alphaproteobacteria</taxon>
        <taxon>Hyphomicrobiales</taxon>
        <taxon>Kaistiaceae</taxon>
        <taxon>Kaistia</taxon>
    </lineage>
</organism>
<feature type="transmembrane region" description="Helical" evidence="1">
    <location>
        <begin position="50"/>
        <end position="70"/>
    </location>
</feature>
<reference evidence="2" key="1">
    <citation type="submission" date="2016-11" db="EMBL/GenBank/DDBJ databases">
        <authorList>
            <person name="Jaros S."/>
            <person name="Januszkiewicz K."/>
            <person name="Wedrychowicz H."/>
        </authorList>
    </citation>
    <scope>NUCLEOTIDE SEQUENCE [LARGE SCALE GENOMIC DNA]</scope>
    <source>
        <strain evidence="2">DSM 19436</strain>
    </source>
</reference>
<gene>
    <name evidence="2" type="ORF">SAMN02745157_2336</name>
</gene>
<name>A0A1M5CFK6_9HYPH</name>
<accession>A0A1M5CFK6</accession>
<keyword evidence="3" id="KW-1185">Reference proteome</keyword>
<evidence type="ECO:0000313" key="3">
    <source>
        <dbReference type="Proteomes" id="UP000184485"/>
    </source>
</evidence>
<keyword evidence="1" id="KW-0812">Transmembrane</keyword>
<keyword evidence="1" id="KW-0472">Membrane</keyword>
<dbReference type="EMBL" id="FQUP01000002">
    <property type="protein sequence ID" value="SHF53491.1"/>
    <property type="molecule type" value="Genomic_DNA"/>
</dbReference>
<evidence type="ECO:0000313" key="2">
    <source>
        <dbReference type="EMBL" id="SHF53491.1"/>
    </source>
</evidence>